<evidence type="ECO:0000313" key="4">
    <source>
        <dbReference type="Proteomes" id="UP001596456"/>
    </source>
</evidence>
<dbReference type="InterPro" id="IPR027039">
    <property type="entry name" value="Crtac1"/>
</dbReference>
<dbReference type="Gene3D" id="2.130.10.130">
    <property type="entry name" value="Integrin alpha, N-terminal"/>
    <property type="match status" value="1"/>
</dbReference>
<accession>A0ABW2KS86</accession>
<evidence type="ECO:0000313" key="3">
    <source>
        <dbReference type="EMBL" id="MFC7332866.1"/>
    </source>
</evidence>
<dbReference type="Pfam" id="PF13517">
    <property type="entry name" value="FG-GAP_3"/>
    <property type="match status" value="2"/>
</dbReference>
<dbReference type="InterPro" id="IPR011519">
    <property type="entry name" value="UnbV_ASPIC"/>
</dbReference>
<evidence type="ECO:0000256" key="1">
    <source>
        <dbReference type="ARBA" id="ARBA00022729"/>
    </source>
</evidence>
<organism evidence="3 4">
    <name type="scientific">Rhodocista pekingensis</name>
    <dbReference type="NCBI Taxonomy" id="201185"/>
    <lineage>
        <taxon>Bacteria</taxon>
        <taxon>Pseudomonadati</taxon>
        <taxon>Pseudomonadota</taxon>
        <taxon>Alphaproteobacteria</taxon>
        <taxon>Rhodospirillales</taxon>
        <taxon>Azospirillaceae</taxon>
        <taxon>Rhodocista</taxon>
    </lineage>
</organism>
<dbReference type="RefSeq" id="WP_377357586.1">
    <property type="nucleotide sequence ID" value="NZ_JBHTCM010000007.1"/>
</dbReference>
<name>A0ABW2KS86_9PROT</name>
<dbReference type="Pfam" id="PF07593">
    <property type="entry name" value="UnbV_ASPIC"/>
    <property type="match status" value="1"/>
</dbReference>
<keyword evidence="4" id="KW-1185">Reference proteome</keyword>
<dbReference type="SUPFAM" id="SSF69318">
    <property type="entry name" value="Integrin alpha N-terminal domain"/>
    <property type="match status" value="1"/>
</dbReference>
<dbReference type="EMBL" id="JBHTCM010000007">
    <property type="protein sequence ID" value="MFC7332866.1"/>
    <property type="molecule type" value="Genomic_DNA"/>
</dbReference>
<dbReference type="InterPro" id="IPR028994">
    <property type="entry name" value="Integrin_alpha_N"/>
</dbReference>
<proteinExistence type="predicted"/>
<dbReference type="PANTHER" id="PTHR16026:SF0">
    <property type="entry name" value="CARTILAGE ACIDIC PROTEIN 1"/>
    <property type="match status" value="1"/>
</dbReference>
<dbReference type="PANTHER" id="PTHR16026">
    <property type="entry name" value="CARTILAGE ACIDIC PROTEIN 1"/>
    <property type="match status" value="1"/>
</dbReference>
<feature type="domain" description="ASPIC/UnbV" evidence="2">
    <location>
        <begin position="377"/>
        <end position="443"/>
    </location>
</feature>
<gene>
    <name evidence="3" type="ORF">ACFQPS_06795</name>
</gene>
<reference evidence="4" key="1">
    <citation type="journal article" date="2019" name="Int. J. Syst. Evol. Microbiol.">
        <title>The Global Catalogue of Microorganisms (GCM) 10K type strain sequencing project: providing services to taxonomists for standard genome sequencing and annotation.</title>
        <authorList>
            <consortium name="The Broad Institute Genomics Platform"/>
            <consortium name="The Broad Institute Genome Sequencing Center for Infectious Disease"/>
            <person name="Wu L."/>
            <person name="Ma J."/>
        </authorList>
    </citation>
    <scope>NUCLEOTIDE SEQUENCE [LARGE SCALE GENOMIC DNA]</scope>
    <source>
        <strain evidence="4">CGMCC 1.16275</strain>
    </source>
</reference>
<dbReference type="InterPro" id="IPR013517">
    <property type="entry name" value="FG-GAP"/>
</dbReference>
<dbReference type="Proteomes" id="UP001596456">
    <property type="component" value="Unassembled WGS sequence"/>
</dbReference>
<keyword evidence="1" id="KW-0732">Signal</keyword>
<protein>
    <submittedName>
        <fullName evidence="3">CRTAC1 family protein</fullName>
    </submittedName>
</protein>
<evidence type="ECO:0000259" key="2">
    <source>
        <dbReference type="Pfam" id="PF07593"/>
    </source>
</evidence>
<sequence>MFIACSNLIARNPAGHAQGLAVADVDGDGRDEILVAGQPNRVLKWNGQGLADMADPVLADPERRAVAIACADLDGDGREEVYVLNGEPASGAAPAADRLFAWFGSRWIDLCALPENLGAANRHGGRALAVLDRTGEGRYGVLVAGREGALRLFELDRRGRLHDMAEEAGLDVPVTATCLLAAPLFGEAPDVVVGGTGPNLLFRNLGDGGFEEIGGSHGVADPGFAARAAALLDSDGDGLLDLVVANGDGPHRLFQRRAGGGFADIAPPELAEPGRARTVIAADFDNDGHEELLVTLQGGPNRLFAWRDERWTRIDPGDAAAPHGTAAVVADLDGDGQLELLLGPGGAAPHPLSLFLAEPRGHHWLRVRPLTRMGAPARGALVRLTAAGRTQIRVIDGGGTFCQREPVAHFGLGDATRVERLEVRWPDGAVTRLDQPRPCQTLTLRQPG</sequence>
<comment type="caution">
    <text evidence="3">The sequence shown here is derived from an EMBL/GenBank/DDBJ whole genome shotgun (WGS) entry which is preliminary data.</text>
</comment>